<feature type="transmembrane region" description="Helical" evidence="1">
    <location>
        <begin position="12"/>
        <end position="30"/>
    </location>
</feature>
<comment type="caution">
    <text evidence="2">The sequence shown here is derived from an EMBL/GenBank/DDBJ whole genome shotgun (WGS) entry which is preliminary data.</text>
</comment>
<gene>
    <name evidence="2" type="ORF">A3B14_03395</name>
</gene>
<feature type="transmembrane region" description="Helical" evidence="1">
    <location>
        <begin position="42"/>
        <end position="60"/>
    </location>
</feature>
<evidence type="ECO:0000313" key="3">
    <source>
        <dbReference type="Proteomes" id="UP000176800"/>
    </source>
</evidence>
<name>A0A1G2U6B4_9BACT</name>
<protein>
    <submittedName>
        <fullName evidence="2">Uncharacterized protein</fullName>
    </submittedName>
</protein>
<organism evidence="2 3">
    <name type="scientific">Candidatus Zambryskibacteria bacterium RIFCSPLOWO2_01_FULL_45_21</name>
    <dbReference type="NCBI Taxonomy" id="1802761"/>
    <lineage>
        <taxon>Bacteria</taxon>
        <taxon>Candidatus Zambryskiibacteriota</taxon>
    </lineage>
</organism>
<keyword evidence="1" id="KW-0472">Membrane</keyword>
<sequence length="75" mass="8507">MFSNLPEKTLMAMAVGVICGVAAIVMAYDIARGHEFPGRRPVWWMLFFSVVFGLCFTYLITDAFRRVGETIIQFP</sequence>
<reference evidence="2 3" key="1">
    <citation type="journal article" date="2016" name="Nat. Commun.">
        <title>Thousands of microbial genomes shed light on interconnected biogeochemical processes in an aquifer system.</title>
        <authorList>
            <person name="Anantharaman K."/>
            <person name="Brown C.T."/>
            <person name="Hug L.A."/>
            <person name="Sharon I."/>
            <person name="Castelle C.J."/>
            <person name="Probst A.J."/>
            <person name="Thomas B.C."/>
            <person name="Singh A."/>
            <person name="Wilkins M.J."/>
            <person name="Karaoz U."/>
            <person name="Brodie E.L."/>
            <person name="Williams K.H."/>
            <person name="Hubbard S.S."/>
            <person name="Banfield J.F."/>
        </authorList>
    </citation>
    <scope>NUCLEOTIDE SEQUENCE [LARGE SCALE GENOMIC DNA]</scope>
</reference>
<evidence type="ECO:0000313" key="2">
    <source>
        <dbReference type="EMBL" id="OHB04452.1"/>
    </source>
</evidence>
<proteinExistence type="predicted"/>
<accession>A0A1G2U6B4</accession>
<evidence type="ECO:0000256" key="1">
    <source>
        <dbReference type="SAM" id="Phobius"/>
    </source>
</evidence>
<keyword evidence="1" id="KW-1133">Transmembrane helix</keyword>
<dbReference type="Proteomes" id="UP000176800">
    <property type="component" value="Unassembled WGS sequence"/>
</dbReference>
<keyword evidence="1" id="KW-0812">Transmembrane</keyword>
<dbReference type="EMBL" id="MHWE01000006">
    <property type="protein sequence ID" value="OHB04452.1"/>
    <property type="molecule type" value="Genomic_DNA"/>
</dbReference>
<dbReference type="AlphaFoldDB" id="A0A1G2U6B4"/>